<dbReference type="SUPFAM" id="SSF103473">
    <property type="entry name" value="MFS general substrate transporter"/>
    <property type="match status" value="1"/>
</dbReference>
<dbReference type="InterPro" id="IPR036259">
    <property type="entry name" value="MFS_trans_sf"/>
</dbReference>
<reference evidence="6 7" key="1">
    <citation type="journal article" date="2016" name="J. Microbiol.">
        <title>Dankookia rubra gen. nov., sp. nov., an alphaproteobacterium isolated from sediment of a shallow stream.</title>
        <authorList>
            <person name="Kim W.H."/>
            <person name="Kim D.H."/>
            <person name="Kang K."/>
            <person name="Ahn T.Y."/>
        </authorList>
    </citation>
    <scope>NUCLEOTIDE SEQUENCE [LARGE SCALE GENOMIC DNA]</scope>
    <source>
        <strain evidence="6 7">JCM30602</strain>
    </source>
</reference>
<gene>
    <name evidence="6" type="ORF">E2C06_29460</name>
</gene>
<evidence type="ECO:0000256" key="3">
    <source>
        <dbReference type="ARBA" id="ARBA00023136"/>
    </source>
</evidence>
<dbReference type="PROSITE" id="PS50850">
    <property type="entry name" value="MFS"/>
    <property type="match status" value="1"/>
</dbReference>
<feature type="transmembrane region" description="Helical" evidence="4">
    <location>
        <begin position="174"/>
        <end position="193"/>
    </location>
</feature>
<feature type="domain" description="Major facilitator superfamily (MFS) profile" evidence="5">
    <location>
        <begin position="19"/>
        <end position="397"/>
    </location>
</feature>
<feature type="transmembrane region" description="Helical" evidence="4">
    <location>
        <begin position="149"/>
        <end position="168"/>
    </location>
</feature>
<feature type="transmembrane region" description="Helical" evidence="4">
    <location>
        <begin position="374"/>
        <end position="393"/>
    </location>
</feature>
<organism evidence="6 7">
    <name type="scientific">Dankookia rubra</name>
    <dbReference type="NCBI Taxonomy" id="1442381"/>
    <lineage>
        <taxon>Bacteria</taxon>
        <taxon>Pseudomonadati</taxon>
        <taxon>Pseudomonadota</taxon>
        <taxon>Alphaproteobacteria</taxon>
        <taxon>Acetobacterales</taxon>
        <taxon>Roseomonadaceae</taxon>
        <taxon>Dankookia</taxon>
    </lineage>
</organism>
<dbReference type="Pfam" id="PF07690">
    <property type="entry name" value="MFS_1"/>
    <property type="match status" value="1"/>
</dbReference>
<feature type="transmembrane region" description="Helical" evidence="4">
    <location>
        <begin position="53"/>
        <end position="73"/>
    </location>
</feature>
<name>A0A4R5Q948_9PROT</name>
<feature type="transmembrane region" description="Helical" evidence="4">
    <location>
        <begin position="109"/>
        <end position="128"/>
    </location>
</feature>
<dbReference type="RefSeq" id="WP_133292155.1">
    <property type="nucleotide sequence ID" value="NZ_SMSJ01000084.1"/>
</dbReference>
<dbReference type="PANTHER" id="PTHR43129:SF1">
    <property type="entry name" value="FOSMIDOMYCIN RESISTANCE PROTEIN"/>
    <property type="match status" value="1"/>
</dbReference>
<feature type="transmembrane region" description="Helical" evidence="4">
    <location>
        <begin position="341"/>
        <end position="362"/>
    </location>
</feature>
<comment type="caution">
    <text evidence="6">The sequence shown here is derived from an EMBL/GenBank/DDBJ whole genome shotgun (WGS) entry which is preliminary data.</text>
</comment>
<feature type="transmembrane region" description="Helical" evidence="4">
    <location>
        <begin position="286"/>
        <end position="304"/>
    </location>
</feature>
<sequence length="406" mass="40826">MDSTTREKNGTWAPAEVRTLGLVSAAHLVSHLHILVLPPLFPLLQARLGVGFIELGLALTLFNIVSGVVQAPMGFAVDRFGSRRVLVAGLFLGAAAFVALGLFPTYPMLLAAAAALGLANSVYHPADYEMLSRGIGETRIGRAFSIHTFAGYLGGALAPALMLGVSAYGGLSAALFAAGAIGAAVALPLALAADPAPAPRAAAKPKAAKGAASVLTPAVIMLTAFFALLSLSTGGVQNFSVAALVSGHGVDFGLANVALSAFMLLSAFGVLAGGVVADRTSRHGDVAAIGFGLTGALVALVGLVPLGPLALVAALGAAGFLTGMIMPSRDMLVRAAAPPDAVGRVFGIVTTGFNIGGTVGPILYGSLMDHGQPLLVFAASVFFIVATMAMALVGERRARRPVAAAE</sequence>
<feature type="transmembrane region" description="Helical" evidence="4">
    <location>
        <begin position="20"/>
        <end position="41"/>
    </location>
</feature>
<dbReference type="InterPro" id="IPR011701">
    <property type="entry name" value="MFS"/>
</dbReference>
<dbReference type="OrthoDB" id="8894129at2"/>
<dbReference type="Proteomes" id="UP000295096">
    <property type="component" value="Unassembled WGS sequence"/>
</dbReference>
<dbReference type="EMBL" id="SMSJ01000084">
    <property type="protein sequence ID" value="TDH59018.1"/>
    <property type="molecule type" value="Genomic_DNA"/>
</dbReference>
<evidence type="ECO:0000313" key="7">
    <source>
        <dbReference type="Proteomes" id="UP000295096"/>
    </source>
</evidence>
<feature type="transmembrane region" description="Helical" evidence="4">
    <location>
        <begin position="85"/>
        <end position="103"/>
    </location>
</feature>
<dbReference type="PANTHER" id="PTHR43129">
    <property type="entry name" value="FOSMIDOMYCIN RESISTANCE PROTEIN"/>
    <property type="match status" value="1"/>
</dbReference>
<keyword evidence="1 4" id="KW-0812">Transmembrane</keyword>
<evidence type="ECO:0000256" key="4">
    <source>
        <dbReference type="SAM" id="Phobius"/>
    </source>
</evidence>
<evidence type="ECO:0000256" key="1">
    <source>
        <dbReference type="ARBA" id="ARBA00022692"/>
    </source>
</evidence>
<proteinExistence type="predicted"/>
<evidence type="ECO:0000256" key="2">
    <source>
        <dbReference type="ARBA" id="ARBA00022989"/>
    </source>
</evidence>
<keyword evidence="2 4" id="KW-1133">Transmembrane helix</keyword>
<dbReference type="Gene3D" id="1.20.1250.20">
    <property type="entry name" value="MFS general substrate transporter like domains"/>
    <property type="match status" value="2"/>
</dbReference>
<keyword evidence="7" id="KW-1185">Reference proteome</keyword>
<protein>
    <submittedName>
        <fullName evidence="6">MFS transporter</fullName>
    </submittedName>
</protein>
<evidence type="ECO:0000259" key="5">
    <source>
        <dbReference type="PROSITE" id="PS50850"/>
    </source>
</evidence>
<dbReference type="AlphaFoldDB" id="A0A4R5Q948"/>
<dbReference type="GO" id="GO:0022857">
    <property type="term" value="F:transmembrane transporter activity"/>
    <property type="evidence" value="ECO:0007669"/>
    <property type="project" value="InterPro"/>
</dbReference>
<accession>A0A4R5Q948</accession>
<evidence type="ECO:0000313" key="6">
    <source>
        <dbReference type="EMBL" id="TDH59018.1"/>
    </source>
</evidence>
<feature type="transmembrane region" description="Helical" evidence="4">
    <location>
        <begin position="310"/>
        <end position="329"/>
    </location>
</feature>
<dbReference type="GO" id="GO:0005886">
    <property type="term" value="C:plasma membrane"/>
    <property type="evidence" value="ECO:0007669"/>
    <property type="project" value="TreeGrafter"/>
</dbReference>
<feature type="transmembrane region" description="Helical" evidence="4">
    <location>
        <begin position="252"/>
        <end position="274"/>
    </location>
</feature>
<keyword evidence="3 4" id="KW-0472">Membrane</keyword>
<feature type="transmembrane region" description="Helical" evidence="4">
    <location>
        <begin position="214"/>
        <end position="232"/>
    </location>
</feature>
<dbReference type="InterPro" id="IPR020846">
    <property type="entry name" value="MFS_dom"/>
</dbReference>